<feature type="transmembrane region" description="Helical" evidence="1">
    <location>
        <begin position="6"/>
        <end position="30"/>
    </location>
</feature>
<evidence type="ECO:0000313" key="2">
    <source>
        <dbReference type="EMBL" id="JAH95818.1"/>
    </source>
</evidence>
<dbReference type="AlphaFoldDB" id="A0A0E9X2B7"/>
<keyword evidence="1" id="KW-0472">Membrane</keyword>
<keyword evidence="1" id="KW-0812">Transmembrane</keyword>
<proteinExistence type="predicted"/>
<reference evidence="2" key="2">
    <citation type="journal article" date="2015" name="Fish Shellfish Immunol.">
        <title>Early steps in the European eel (Anguilla anguilla)-Vibrio vulnificus interaction in the gills: Role of the RtxA13 toxin.</title>
        <authorList>
            <person name="Callol A."/>
            <person name="Pajuelo D."/>
            <person name="Ebbesson L."/>
            <person name="Teles M."/>
            <person name="MacKenzie S."/>
            <person name="Amaro C."/>
        </authorList>
    </citation>
    <scope>NUCLEOTIDE SEQUENCE</scope>
</reference>
<dbReference type="EMBL" id="GBXM01012759">
    <property type="protein sequence ID" value="JAH95818.1"/>
    <property type="molecule type" value="Transcribed_RNA"/>
</dbReference>
<organism evidence="2">
    <name type="scientific">Anguilla anguilla</name>
    <name type="common">European freshwater eel</name>
    <name type="synonym">Muraena anguilla</name>
    <dbReference type="NCBI Taxonomy" id="7936"/>
    <lineage>
        <taxon>Eukaryota</taxon>
        <taxon>Metazoa</taxon>
        <taxon>Chordata</taxon>
        <taxon>Craniata</taxon>
        <taxon>Vertebrata</taxon>
        <taxon>Euteleostomi</taxon>
        <taxon>Actinopterygii</taxon>
        <taxon>Neopterygii</taxon>
        <taxon>Teleostei</taxon>
        <taxon>Anguilliformes</taxon>
        <taxon>Anguillidae</taxon>
        <taxon>Anguilla</taxon>
    </lineage>
</organism>
<accession>A0A0E9X2B7</accession>
<reference evidence="2" key="1">
    <citation type="submission" date="2014-11" db="EMBL/GenBank/DDBJ databases">
        <authorList>
            <person name="Amaro Gonzalez C."/>
        </authorList>
    </citation>
    <scope>NUCLEOTIDE SEQUENCE</scope>
</reference>
<protein>
    <submittedName>
        <fullName evidence="2">Uncharacterized protein</fullName>
    </submittedName>
</protein>
<name>A0A0E9X2B7_ANGAN</name>
<keyword evidence="1" id="KW-1133">Transmembrane helix</keyword>
<sequence length="51" mass="5545">MLCVAVNTFSVCVFVCVLFFVPGVILSTILTAERNMNLNMPTKKAHVADSV</sequence>
<evidence type="ECO:0000256" key="1">
    <source>
        <dbReference type="SAM" id="Phobius"/>
    </source>
</evidence>